<name>A0A3G2YS80_9CAUD</name>
<organism evidence="1 2">
    <name type="scientific">Serratia phage vB_SmaA_3M</name>
    <dbReference type="NCBI Taxonomy" id="2419930"/>
    <lineage>
        <taxon>Viruses</taxon>
        <taxon>Duplodnaviria</taxon>
        <taxon>Heunggongvirae</taxon>
        <taxon>Uroviricota</taxon>
        <taxon>Caudoviricetes</taxon>
        <taxon>Pantevenvirales</taxon>
        <taxon>Ackermannviridae</taxon>
        <taxon>Miltonvirus</taxon>
        <taxon>Miltonvirus 3M</taxon>
    </lineage>
</organism>
<dbReference type="GO" id="GO:0004519">
    <property type="term" value="F:endonuclease activity"/>
    <property type="evidence" value="ECO:0007669"/>
    <property type="project" value="UniProtKB-KW"/>
</dbReference>
<sequence>MSIAKIGDLHIGARQGSKHVREFIKDYIINYFLPEIDMVGIKEIFQFGDMFDVRKHLYGRDRYWLTKELVPELRRRKMVWHTIVGNHDISMEESNHVNWPALLEDIAPDVFRVYSEPTEVMLDGVKVLAMPWINKENYARCIKAIEDTDAKIMYAHLELAGFKMYQSSTCDHGQIDLALLAKFDKVETGHFHTRSADKNVEYLGSPYHLTWEDYKDGCNRGFYVEDLDKPGSNMFIPNDPERTLFRVINYDYANIPADKIDDWKSTDWLDDGLGLRGQIVRVVVTNRDNVKHYEAFTDAMKRCQCVDYNYSDMTVTISTEKIEVTEEMIATDAVEVLKTDIRAAENIQRKESVCKLAERYFSAAQQRLALDI</sequence>
<keyword evidence="1" id="KW-0540">Nuclease</keyword>
<dbReference type="Proteomes" id="UP000269553">
    <property type="component" value="Segment"/>
</dbReference>
<keyword evidence="1" id="KW-0255">Endonuclease</keyword>
<dbReference type="PANTHER" id="PTHR30337">
    <property type="entry name" value="COMPONENT OF ATP-DEPENDENT DSDNA EXONUCLEASE"/>
    <property type="match status" value="1"/>
</dbReference>
<keyword evidence="1" id="KW-0378">Hydrolase</keyword>
<protein>
    <submittedName>
        <fullName evidence="1">Putative recombination-related endonuclease</fullName>
    </submittedName>
</protein>
<accession>A0A3G2YS80</accession>
<dbReference type="InterPro" id="IPR050535">
    <property type="entry name" value="DNA_Repair-Maintenance_Comp"/>
</dbReference>
<evidence type="ECO:0000313" key="2">
    <source>
        <dbReference type="Proteomes" id="UP000269553"/>
    </source>
</evidence>
<dbReference type="Gene3D" id="3.60.21.10">
    <property type="match status" value="1"/>
</dbReference>
<reference evidence="1 2" key="1">
    <citation type="submission" date="2018-09" db="EMBL/GenBank/DDBJ databases">
        <authorList>
            <person name="Day A."/>
            <person name="Monson R.E."/>
            <person name="Salmond G.P.C."/>
        </authorList>
    </citation>
    <scope>NUCLEOTIDE SEQUENCE [LARGE SCALE GENOMIC DNA]</scope>
</reference>
<dbReference type="EMBL" id="MH929319">
    <property type="protein sequence ID" value="AYP28370.1"/>
    <property type="molecule type" value="Genomic_DNA"/>
</dbReference>
<gene>
    <name evidence="1" type="ORF">3M_114</name>
</gene>
<dbReference type="PANTHER" id="PTHR30337:SF0">
    <property type="entry name" value="NUCLEASE SBCCD SUBUNIT D"/>
    <property type="match status" value="1"/>
</dbReference>
<dbReference type="InterPro" id="IPR029052">
    <property type="entry name" value="Metallo-depent_PP-like"/>
</dbReference>
<proteinExistence type="predicted"/>
<dbReference type="SUPFAM" id="SSF56300">
    <property type="entry name" value="Metallo-dependent phosphatases"/>
    <property type="match status" value="1"/>
</dbReference>
<evidence type="ECO:0000313" key="1">
    <source>
        <dbReference type="EMBL" id="AYP28370.1"/>
    </source>
</evidence>
<keyword evidence="2" id="KW-1185">Reference proteome</keyword>